<feature type="transmembrane region" description="Helical" evidence="6">
    <location>
        <begin position="31"/>
        <end position="53"/>
    </location>
</feature>
<keyword evidence="4 6" id="KW-1133">Transmembrane helix</keyword>
<organism evidence="7 8">
    <name type="scientific">Archangium gephyra</name>
    <dbReference type="NCBI Taxonomy" id="48"/>
    <lineage>
        <taxon>Bacteria</taxon>
        <taxon>Pseudomonadati</taxon>
        <taxon>Myxococcota</taxon>
        <taxon>Myxococcia</taxon>
        <taxon>Myxococcales</taxon>
        <taxon>Cystobacterineae</taxon>
        <taxon>Archangiaceae</taxon>
        <taxon>Archangium</taxon>
    </lineage>
</organism>
<sequence length="463" mass="48193">MSAPSLESRPPEAWQPLMSLARLAVRPLERFLRVEAASGIVLLTAAAVALVLANSPWGEGYAHFWHTVIGFRVGGFELERPLEWLINDGLMVIFFFVVGLEIRRELHHGELSDFRRALLPAAAALGGMVVPALIYLLVAGAPQTRHGWGVPTATDIAFAVGVLTLLGKRVPPALRVLLLALAVIDDLGAIIVIGLFYSSGISLGGLGVAVAALLGIFLLQRFGVRNKAVYVLPAVVAWAGVAASGIHPTIAGVAIGLITPVTAWLGPSGFLAGMQRELEAIDVRKPDSHELSERLKHVALVRREAMSPAESLIELLHPWVAFGIMPLFALANAGVVVSGFSLEGPSARVAAGVVAGLVLGKPLGVTLACMLLVKTRLASLPVGLSLRHVLVLGTTAGIGFTMSLFVAQLAFDDAAQLSAAKMGVLAATGVASLAALCFGALALRPAPGTAAQSADEAEASTTH</sequence>
<feature type="transmembrane region" description="Helical" evidence="6">
    <location>
        <begin position="231"/>
        <end position="258"/>
    </location>
</feature>
<evidence type="ECO:0000313" key="8">
    <source>
        <dbReference type="Proteomes" id="UP000249061"/>
    </source>
</evidence>
<feature type="transmembrane region" description="Helical" evidence="6">
    <location>
        <begin position="423"/>
        <end position="443"/>
    </location>
</feature>
<protein>
    <recommendedName>
        <fullName evidence="6">Na(+)/H(+) antiporter NhaA</fullName>
    </recommendedName>
    <alternativeName>
        <fullName evidence="6">Sodium/proton antiporter NhaA</fullName>
    </alternativeName>
</protein>
<feature type="transmembrane region" description="Helical" evidence="6">
    <location>
        <begin position="84"/>
        <end position="102"/>
    </location>
</feature>
<feature type="transmembrane region" description="Helical" evidence="6">
    <location>
        <begin position="316"/>
        <end position="337"/>
    </location>
</feature>
<evidence type="ECO:0000256" key="1">
    <source>
        <dbReference type="ARBA" id="ARBA00004429"/>
    </source>
</evidence>
<keyword evidence="6" id="KW-0406">Ion transport</keyword>
<comment type="function">
    <text evidence="6">Na(+)/H(+) antiporter that extrudes sodium in exchange for external protons.</text>
</comment>
<dbReference type="NCBIfam" id="TIGR00773">
    <property type="entry name" value="NhaA"/>
    <property type="match status" value="1"/>
</dbReference>
<keyword evidence="6" id="KW-0050">Antiport</keyword>
<proteinExistence type="inferred from homology"/>
<evidence type="ECO:0000256" key="5">
    <source>
        <dbReference type="ARBA" id="ARBA00023136"/>
    </source>
</evidence>
<keyword evidence="6" id="KW-0739">Sodium transport</keyword>
<dbReference type="PANTHER" id="PTHR30341:SF0">
    <property type="entry name" value="NA(+)_H(+) ANTIPORTER NHAA"/>
    <property type="match status" value="1"/>
</dbReference>
<comment type="catalytic activity">
    <reaction evidence="6">
        <text>Na(+)(in) + 2 H(+)(out) = Na(+)(out) + 2 H(+)(in)</text>
        <dbReference type="Rhea" id="RHEA:29251"/>
        <dbReference type="ChEBI" id="CHEBI:15378"/>
        <dbReference type="ChEBI" id="CHEBI:29101"/>
    </reaction>
</comment>
<keyword evidence="2 6" id="KW-1003">Cell membrane</keyword>
<dbReference type="Gene3D" id="1.20.1530.10">
    <property type="entry name" value="Na+/H+ antiporter like domain"/>
    <property type="match status" value="1"/>
</dbReference>
<keyword evidence="5 6" id="KW-0472">Membrane</keyword>
<comment type="similarity">
    <text evidence="6">Belongs to the NhaA Na(+)/H(+) (TC 2.A.33) antiporter family.</text>
</comment>
<keyword evidence="6" id="KW-0915">Sodium</keyword>
<dbReference type="Proteomes" id="UP000249061">
    <property type="component" value="Unassembled WGS sequence"/>
</dbReference>
<accession>A0A2W5SW50</accession>
<feature type="transmembrane region" description="Helical" evidence="6">
    <location>
        <begin position="148"/>
        <end position="166"/>
    </location>
</feature>
<dbReference type="Pfam" id="PF06965">
    <property type="entry name" value="Na_H_antiport_1"/>
    <property type="match status" value="1"/>
</dbReference>
<name>A0A2W5SW50_9BACT</name>
<evidence type="ECO:0000256" key="2">
    <source>
        <dbReference type="ARBA" id="ARBA00022475"/>
    </source>
</evidence>
<evidence type="ECO:0000256" key="4">
    <source>
        <dbReference type="ARBA" id="ARBA00022989"/>
    </source>
</evidence>
<feature type="transmembrane region" description="Helical" evidence="6">
    <location>
        <begin position="201"/>
        <end position="219"/>
    </location>
</feature>
<dbReference type="PANTHER" id="PTHR30341">
    <property type="entry name" value="SODIUM ION/PROTON ANTIPORTER NHAA-RELATED"/>
    <property type="match status" value="1"/>
</dbReference>
<evidence type="ECO:0000313" key="7">
    <source>
        <dbReference type="EMBL" id="PZR05003.1"/>
    </source>
</evidence>
<feature type="transmembrane region" description="Helical" evidence="6">
    <location>
        <begin position="349"/>
        <end position="373"/>
    </location>
</feature>
<dbReference type="HAMAP" id="MF_01844">
    <property type="entry name" value="NhaA"/>
    <property type="match status" value="1"/>
</dbReference>
<feature type="transmembrane region" description="Helical" evidence="6">
    <location>
        <begin position="173"/>
        <end position="195"/>
    </location>
</feature>
<dbReference type="GO" id="GO:0015385">
    <property type="term" value="F:sodium:proton antiporter activity"/>
    <property type="evidence" value="ECO:0007669"/>
    <property type="project" value="UniProtKB-UniRule"/>
</dbReference>
<dbReference type="AlphaFoldDB" id="A0A2W5SW50"/>
<reference evidence="7 8" key="1">
    <citation type="submission" date="2017-08" db="EMBL/GenBank/DDBJ databases">
        <title>Infants hospitalized years apart are colonized by the same room-sourced microbial strains.</title>
        <authorList>
            <person name="Brooks B."/>
            <person name="Olm M.R."/>
            <person name="Firek B.A."/>
            <person name="Baker R."/>
            <person name="Thomas B.C."/>
            <person name="Morowitz M.J."/>
            <person name="Banfield J.F."/>
        </authorList>
    </citation>
    <scope>NUCLEOTIDE SEQUENCE [LARGE SCALE GENOMIC DNA]</scope>
    <source>
        <strain evidence="7">S2_003_000_R2_14</strain>
    </source>
</reference>
<dbReference type="GO" id="GO:0006885">
    <property type="term" value="P:regulation of pH"/>
    <property type="evidence" value="ECO:0007669"/>
    <property type="project" value="UniProtKB-UniRule"/>
</dbReference>
<evidence type="ECO:0000256" key="3">
    <source>
        <dbReference type="ARBA" id="ARBA00022692"/>
    </source>
</evidence>
<comment type="caution">
    <text evidence="7">The sequence shown here is derived from an EMBL/GenBank/DDBJ whole genome shotgun (WGS) entry which is preliminary data.</text>
</comment>
<dbReference type="GO" id="GO:0005886">
    <property type="term" value="C:plasma membrane"/>
    <property type="evidence" value="ECO:0007669"/>
    <property type="project" value="UniProtKB-SubCell"/>
</dbReference>
<dbReference type="InterPro" id="IPR004670">
    <property type="entry name" value="NhaA"/>
</dbReference>
<keyword evidence="3 6" id="KW-0812">Transmembrane</keyword>
<gene>
    <name evidence="6 7" type="primary">nhaA</name>
    <name evidence="7" type="ORF">DI536_33125</name>
</gene>
<feature type="transmembrane region" description="Helical" evidence="6">
    <location>
        <begin position="385"/>
        <end position="411"/>
    </location>
</feature>
<comment type="subcellular location">
    <subcellularLocation>
        <location evidence="1">Cell inner membrane</location>
        <topology evidence="1">Multi-pass membrane protein</topology>
    </subcellularLocation>
    <subcellularLocation>
        <location evidence="6">Cell membrane</location>
        <topology evidence="6">Multi-pass membrane protein</topology>
    </subcellularLocation>
</comment>
<dbReference type="InterPro" id="IPR023171">
    <property type="entry name" value="Na/H_antiporter_dom_sf"/>
</dbReference>
<keyword evidence="6" id="KW-0813">Transport</keyword>
<feature type="transmembrane region" description="Helical" evidence="6">
    <location>
        <begin position="114"/>
        <end position="136"/>
    </location>
</feature>
<dbReference type="EMBL" id="QFQP01000049">
    <property type="protein sequence ID" value="PZR05003.1"/>
    <property type="molecule type" value="Genomic_DNA"/>
</dbReference>
<evidence type="ECO:0000256" key="6">
    <source>
        <dbReference type="HAMAP-Rule" id="MF_01844"/>
    </source>
</evidence>